<organism evidence="2 3">
    <name type="scientific">Candida orthopsilosis (strain 90-125)</name>
    <name type="common">Yeast</name>
    <dbReference type="NCBI Taxonomy" id="1136231"/>
    <lineage>
        <taxon>Eukaryota</taxon>
        <taxon>Fungi</taxon>
        <taxon>Dikarya</taxon>
        <taxon>Ascomycota</taxon>
        <taxon>Saccharomycotina</taxon>
        <taxon>Pichiomycetes</taxon>
        <taxon>Debaryomycetaceae</taxon>
        <taxon>Candida/Lodderomyces clade</taxon>
        <taxon>Candida</taxon>
    </lineage>
</organism>
<gene>
    <name evidence="2" type="ORF">CORT_0C05540</name>
</gene>
<dbReference type="HOGENOM" id="CLU_442103_0_0_1"/>
<accession>H8X368</accession>
<dbReference type="GeneID" id="14539425"/>
<feature type="region of interest" description="Disordered" evidence="1">
    <location>
        <begin position="286"/>
        <end position="313"/>
    </location>
</feature>
<dbReference type="KEGG" id="cot:CORT_0C05540"/>
<keyword evidence="3" id="KW-1185">Reference proteome</keyword>
<dbReference type="OrthoDB" id="4026708at2759"/>
<proteinExistence type="predicted"/>
<evidence type="ECO:0000313" key="2">
    <source>
        <dbReference type="EMBL" id="CCG25928.1"/>
    </source>
</evidence>
<dbReference type="EMBL" id="HE681721">
    <property type="protein sequence ID" value="CCG25928.1"/>
    <property type="molecule type" value="Genomic_DNA"/>
</dbReference>
<protein>
    <submittedName>
        <fullName evidence="2">Uncharacterized protein</fullName>
    </submittedName>
</protein>
<evidence type="ECO:0000313" key="3">
    <source>
        <dbReference type="Proteomes" id="UP000005018"/>
    </source>
</evidence>
<reference evidence="2 3" key="1">
    <citation type="journal article" date="2012" name="PLoS ONE">
        <title>Sequence and analysis of the genome of the pathogenic yeast Candida orthopsilosis.</title>
        <authorList>
            <person name="Riccombeni A."/>
            <person name="Vidanes G."/>
            <person name="Proux-Wera E."/>
            <person name="Wolfe K.H."/>
            <person name="Butler G."/>
        </authorList>
    </citation>
    <scope>NUCLEOTIDE SEQUENCE [LARGE SCALE GENOMIC DNA]</scope>
    <source>
        <strain evidence="2 3">Co 90-125</strain>
    </source>
</reference>
<sequence>MPPEVLVFNNMSDHSTAQPYIPNQQHSYHLQPVQQQQPQQLLHQQTIPNGDFQSPSFQVNQFYAEQNSFQQMQMQKMQLAQEQAKLEQQQQQQQQQQRVSRTKKVKPVSMTPKKKRGRPPKPDSFTQRITSTMNINVNTSPLSSSPAESNSNSAAKQGAPNVFTPLMRVSPTTKTKRKRKNSATSTISNPSPGMLKKAKSFSLPSTMLATPLSSVGTSFPNSIESQYHFNKNTLDNISMITQSQSKPSRSQSLYNTPPSSAGQKNGCFMPHHRNLDAMASQERIDASPIRKKSPDRNLLPPALLTGNTPKVESKTSDDFQLKLVIDDSGKAVLSSDMFKPTQATPKPQSARPIESTEEKPSRGVLRRCNSDITGSITQPKLESQLASVNENFMTNPQTPKDNYMYVSTGLTPIFNLTPQFNSLMNSVMSLNSPQYKKGMNPFLVNQEIFTSEQNSQTPHQIPITLSHIHHLENLTEHPSEEKEQTAVDAEVDSEEININSGASSDESGDARLALKRVMYVQRD</sequence>
<feature type="region of interest" description="Disordered" evidence="1">
    <location>
        <begin position="476"/>
        <end position="509"/>
    </location>
</feature>
<feature type="region of interest" description="Disordered" evidence="1">
    <location>
        <begin position="241"/>
        <end position="267"/>
    </location>
</feature>
<feature type="compositionally biased region" description="Polar residues" evidence="1">
    <location>
        <begin position="124"/>
        <end position="139"/>
    </location>
</feature>
<feature type="compositionally biased region" description="Polar residues" evidence="1">
    <location>
        <begin position="241"/>
        <end position="263"/>
    </location>
</feature>
<dbReference type="eggNOG" id="ENOG502RQ0A">
    <property type="taxonomic scope" value="Eukaryota"/>
</dbReference>
<feature type="compositionally biased region" description="Basic and acidic residues" evidence="1">
    <location>
        <begin position="476"/>
        <end position="485"/>
    </location>
</feature>
<evidence type="ECO:0000256" key="1">
    <source>
        <dbReference type="SAM" id="MobiDB-lite"/>
    </source>
</evidence>
<dbReference type="Proteomes" id="UP000005018">
    <property type="component" value="Chromosome 3"/>
</dbReference>
<feature type="compositionally biased region" description="Polar residues" evidence="1">
    <location>
        <begin position="496"/>
        <end position="505"/>
    </location>
</feature>
<feature type="region of interest" description="Disordered" evidence="1">
    <location>
        <begin position="89"/>
        <end position="198"/>
    </location>
</feature>
<feature type="compositionally biased region" description="Polar residues" evidence="1">
    <location>
        <begin position="182"/>
        <end position="191"/>
    </location>
</feature>
<dbReference type="AlphaFoldDB" id="H8X368"/>
<feature type="region of interest" description="Disordered" evidence="1">
    <location>
        <begin position="338"/>
        <end position="364"/>
    </location>
</feature>
<feature type="compositionally biased region" description="Basic residues" evidence="1">
    <location>
        <begin position="100"/>
        <end position="119"/>
    </location>
</feature>
<name>H8X368_CANO9</name>
<dbReference type="RefSeq" id="XP_003868832.1">
    <property type="nucleotide sequence ID" value="XM_003868784.1"/>
</dbReference>
<feature type="compositionally biased region" description="Low complexity" evidence="1">
    <location>
        <begin position="140"/>
        <end position="155"/>
    </location>
</feature>